<evidence type="ECO:0000313" key="2">
    <source>
        <dbReference type="Proteomes" id="UP000799757"/>
    </source>
</evidence>
<reference evidence="1" key="1">
    <citation type="journal article" date="2020" name="Stud. Mycol.">
        <title>101 Dothideomycetes genomes: a test case for predicting lifestyles and emergence of pathogens.</title>
        <authorList>
            <person name="Haridas S."/>
            <person name="Albert R."/>
            <person name="Binder M."/>
            <person name="Bloem J."/>
            <person name="Labutti K."/>
            <person name="Salamov A."/>
            <person name="Andreopoulos B."/>
            <person name="Baker S."/>
            <person name="Barry K."/>
            <person name="Bills G."/>
            <person name="Bluhm B."/>
            <person name="Cannon C."/>
            <person name="Castanera R."/>
            <person name="Culley D."/>
            <person name="Daum C."/>
            <person name="Ezra D."/>
            <person name="Gonzalez J."/>
            <person name="Henrissat B."/>
            <person name="Kuo A."/>
            <person name="Liang C."/>
            <person name="Lipzen A."/>
            <person name="Lutzoni F."/>
            <person name="Magnuson J."/>
            <person name="Mondo S."/>
            <person name="Nolan M."/>
            <person name="Ohm R."/>
            <person name="Pangilinan J."/>
            <person name="Park H.-J."/>
            <person name="Ramirez L."/>
            <person name="Alfaro M."/>
            <person name="Sun H."/>
            <person name="Tritt A."/>
            <person name="Yoshinaga Y."/>
            <person name="Zwiers L.-H."/>
            <person name="Turgeon B."/>
            <person name="Goodwin S."/>
            <person name="Spatafora J."/>
            <person name="Crous P."/>
            <person name="Grigoriev I."/>
        </authorList>
    </citation>
    <scope>NUCLEOTIDE SEQUENCE</scope>
    <source>
        <strain evidence="1">CBS 109.77</strain>
    </source>
</reference>
<gene>
    <name evidence="1" type="ORF">K505DRAFT_247792</name>
</gene>
<accession>A0A6A6X6E4</accession>
<proteinExistence type="predicted"/>
<dbReference type="Proteomes" id="UP000799757">
    <property type="component" value="Unassembled WGS sequence"/>
</dbReference>
<evidence type="ECO:0000313" key="1">
    <source>
        <dbReference type="EMBL" id="KAF2791926.1"/>
    </source>
</evidence>
<keyword evidence="2" id="KW-1185">Reference proteome</keyword>
<name>A0A6A6X6E4_9PLEO</name>
<protein>
    <submittedName>
        <fullName evidence="1">Uncharacterized protein</fullName>
    </submittedName>
</protein>
<organism evidence="1 2">
    <name type="scientific">Melanomma pulvis-pyrius CBS 109.77</name>
    <dbReference type="NCBI Taxonomy" id="1314802"/>
    <lineage>
        <taxon>Eukaryota</taxon>
        <taxon>Fungi</taxon>
        <taxon>Dikarya</taxon>
        <taxon>Ascomycota</taxon>
        <taxon>Pezizomycotina</taxon>
        <taxon>Dothideomycetes</taxon>
        <taxon>Pleosporomycetidae</taxon>
        <taxon>Pleosporales</taxon>
        <taxon>Melanommataceae</taxon>
        <taxon>Melanomma</taxon>
    </lineage>
</organism>
<dbReference type="OrthoDB" id="3794568at2759"/>
<dbReference type="EMBL" id="MU001995">
    <property type="protein sequence ID" value="KAF2791926.1"/>
    <property type="molecule type" value="Genomic_DNA"/>
</dbReference>
<dbReference type="AlphaFoldDB" id="A0A6A6X6E4"/>
<sequence>MGKKKTAAERVKVAREKRFNDDMTGIDDRPVLRKILGYSEGLYEVQIEVWRE</sequence>